<dbReference type="InterPro" id="IPR016024">
    <property type="entry name" value="ARM-type_fold"/>
</dbReference>
<feature type="compositionally biased region" description="Low complexity" evidence="6">
    <location>
        <begin position="746"/>
        <end position="764"/>
    </location>
</feature>
<gene>
    <name evidence="8" type="ORF">DMC30DRAFT_443212</name>
</gene>
<dbReference type="EMBL" id="SOZI01000001">
    <property type="protein sequence ID" value="TNY24719.1"/>
    <property type="molecule type" value="Genomic_DNA"/>
</dbReference>
<feature type="compositionally biased region" description="Low complexity" evidence="6">
    <location>
        <begin position="880"/>
        <end position="889"/>
    </location>
</feature>
<feature type="domain" description="TOG" evidence="7">
    <location>
        <begin position="1"/>
        <end position="238"/>
    </location>
</feature>
<comment type="similarity">
    <text evidence="2">Belongs to the CLASP family.</text>
</comment>
<feature type="compositionally biased region" description="Low complexity" evidence="6">
    <location>
        <begin position="275"/>
        <end position="291"/>
    </location>
</feature>
<reference evidence="8 9" key="1">
    <citation type="submission" date="2019-03" db="EMBL/GenBank/DDBJ databases">
        <title>Rhodosporidium diobovatum UCD-FST 08-225 genome sequencing, assembly, and annotation.</title>
        <authorList>
            <person name="Fakankun I.U."/>
            <person name="Fristensky B."/>
            <person name="Levin D.B."/>
        </authorList>
    </citation>
    <scope>NUCLEOTIDE SEQUENCE [LARGE SCALE GENOMIC DNA]</scope>
    <source>
        <strain evidence="8 9">UCD-FST 08-225</strain>
    </source>
</reference>
<comment type="caution">
    <text evidence="8">The sequence shown here is derived from an EMBL/GenBank/DDBJ whole genome shotgun (WGS) entry which is preliminary data.</text>
</comment>
<evidence type="ECO:0000256" key="1">
    <source>
        <dbReference type="ARBA" id="ARBA00004186"/>
    </source>
</evidence>
<dbReference type="SMART" id="SM01349">
    <property type="entry name" value="TOG"/>
    <property type="match status" value="2"/>
</dbReference>
<feature type="compositionally biased region" description="Gly residues" evidence="6">
    <location>
        <begin position="614"/>
        <end position="624"/>
    </location>
</feature>
<dbReference type="InterPro" id="IPR051425">
    <property type="entry name" value="Formin_Homology"/>
</dbReference>
<evidence type="ECO:0000256" key="4">
    <source>
        <dbReference type="ARBA" id="ARBA00022701"/>
    </source>
</evidence>
<dbReference type="GO" id="GO:0005819">
    <property type="term" value="C:spindle"/>
    <property type="evidence" value="ECO:0007669"/>
    <property type="project" value="UniProtKB-SubCell"/>
</dbReference>
<organism evidence="8 9">
    <name type="scientific">Rhodotorula diobovata</name>
    <dbReference type="NCBI Taxonomy" id="5288"/>
    <lineage>
        <taxon>Eukaryota</taxon>
        <taxon>Fungi</taxon>
        <taxon>Dikarya</taxon>
        <taxon>Basidiomycota</taxon>
        <taxon>Pucciniomycotina</taxon>
        <taxon>Microbotryomycetes</taxon>
        <taxon>Sporidiobolales</taxon>
        <taxon>Sporidiobolaceae</taxon>
        <taxon>Rhodotorula</taxon>
    </lineage>
</organism>
<accession>A0A5C5G8C9</accession>
<keyword evidence="5" id="KW-0498">Mitosis</keyword>
<feature type="region of interest" description="Disordered" evidence="6">
    <location>
        <begin position="251"/>
        <end position="360"/>
    </location>
</feature>
<keyword evidence="4" id="KW-0493">Microtubule</keyword>
<feature type="region of interest" description="Disordered" evidence="6">
    <location>
        <begin position="603"/>
        <end position="653"/>
    </location>
</feature>
<keyword evidence="9" id="KW-1185">Reference proteome</keyword>
<evidence type="ECO:0000256" key="3">
    <source>
        <dbReference type="ARBA" id="ARBA00022618"/>
    </source>
</evidence>
<feature type="compositionally biased region" description="Low complexity" evidence="6">
    <location>
        <begin position="305"/>
        <end position="334"/>
    </location>
</feature>
<sequence>MDWTRLEPLLAHPDNDKRIHALDSLKTLLQQSDAVPDPDHLASVLRPCVKATNQHVATAALACLPPLFPLLVPTDPSSSSSTAHSLRHSLSLLLPLDRLGDAKPATRGLVRQALVSAASASLRLGVDAGSKTKDGGPWALIEKGVHEHGFASKNARAREQALHFLTAVRCPAPDSTTPLPPLRPFTPLLLPLLSDPDASVRSLALQTTIAVFCHPSVTPAAKADLKKAMAKLDVAKKVQDQVLGAVLGGGGARAGALERSPSQASLSSAGGGTDSSSRAGSAPARSIGSSSVAAAEAPPRRLTRSQAASQGSASTASTSAGAAAGPGTAPHTPSLLASLPASAFPSDPSAVHAPSSTGDVPPVLIASEADLRAEFARMHAAFEGKETEHNWVERDRNVARVRGMLLGGVAEGELRGPFVQCVREVQDGIMRTSSSLRTTLAISALTLITTLATSLPPSSLDPLLDPFLSHVLSMAGQTKKIVATASQATATALLTHGALHLRSVQLVAALAGEKTPQARLFGAGHVLTLLRVHGPALLLLPNGPAGAVGADELEHAVQRALADPNAQVREKARDAYWEVVRLGWADRAERIRAQLDTTARKLLDKSKPASGEGVPLGGGGGGGEAAPAPAAAASARRTHAPAALAAGAKKPSVKEMMLAKRREAQAAKERGGQQHDQLLDEGVVLTPPRRALGAQDDAAAAASPASSSVTPQATPTRAARAPLGSPSPAGPADRSPSTPSQPPQTPARAAAAPSSTTTTSAPRSLVPDRVVDDALREQARQAEQAAERLLELAEDEADHPSPSHAPSSSAPPPASTPAASRIAPTQSSEALSTPAPNPALRRLGAGGAASSVFADSPDARDALSAGGAPRGSWWLKRGEAVSSSSAGGPAPVPFLRAREPDSAARRAEIDELVARTGSGEGVAGDWREVARLARERPVREGEGEGEGEGEAEGEAEGEGEGENATFWMREGRFERVYEGLRTFLLRPGGAAEAGSTRDVALFALKDLIENQSACLAGAEAGMFDLLFRLREDPSRTSIAATEAISSSFTSRLEPLYGLGALVPALEAYLSSRASSSSSTSHAPYALGLRQMGSFFELLPREVLDDVLPRSADLLKRALNDASAPDLRRTALLALVSAHGTLQDAARLDELVGGLESDQKSLLAYYAAKRGL</sequence>
<dbReference type="InterPro" id="IPR024395">
    <property type="entry name" value="CLASP_N_dom"/>
</dbReference>
<dbReference type="SUPFAM" id="SSF48371">
    <property type="entry name" value="ARM repeat"/>
    <property type="match status" value="1"/>
</dbReference>
<comment type="subcellular location">
    <subcellularLocation>
        <location evidence="1">Cytoplasm</location>
        <location evidence="1">Cytoskeleton</location>
        <location evidence="1">Spindle</location>
    </subcellularLocation>
</comment>
<dbReference type="InterPro" id="IPR011989">
    <property type="entry name" value="ARM-like"/>
</dbReference>
<dbReference type="OrthoDB" id="46159at2759"/>
<evidence type="ECO:0000259" key="7">
    <source>
        <dbReference type="SMART" id="SM01349"/>
    </source>
</evidence>
<dbReference type="STRING" id="5288.A0A5C5G8C9"/>
<evidence type="ECO:0000313" key="9">
    <source>
        <dbReference type="Proteomes" id="UP000311382"/>
    </source>
</evidence>
<feature type="compositionally biased region" description="Low complexity" evidence="6">
    <location>
        <begin position="694"/>
        <end position="738"/>
    </location>
</feature>
<dbReference type="InterPro" id="IPR034085">
    <property type="entry name" value="TOG"/>
</dbReference>
<feature type="compositionally biased region" description="Basic and acidic residues" evidence="6">
    <location>
        <begin position="769"/>
        <end position="791"/>
    </location>
</feature>
<dbReference type="PANTHER" id="PTHR45725">
    <property type="entry name" value="FORMIN HOMOLOGY 2 FAMILY MEMBER"/>
    <property type="match status" value="1"/>
</dbReference>
<dbReference type="Proteomes" id="UP000311382">
    <property type="component" value="Unassembled WGS sequence"/>
</dbReference>
<dbReference type="Gene3D" id="1.25.10.10">
    <property type="entry name" value="Leucine-rich Repeat Variant"/>
    <property type="match status" value="2"/>
</dbReference>
<evidence type="ECO:0000256" key="5">
    <source>
        <dbReference type="ARBA" id="ARBA00022776"/>
    </source>
</evidence>
<feature type="region of interest" description="Disordered" evidence="6">
    <location>
        <begin position="934"/>
        <end position="961"/>
    </location>
</feature>
<proteinExistence type="inferred from homology"/>
<dbReference type="GO" id="GO:0051301">
    <property type="term" value="P:cell division"/>
    <property type="evidence" value="ECO:0007669"/>
    <property type="project" value="UniProtKB-KW"/>
</dbReference>
<feature type="region of interest" description="Disordered" evidence="6">
    <location>
        <begin position="693"/>
        <end position="902"/>
    </location>
</feature>
<feature type="compositionally biased region" description="Low complexity" evidence="6">
    <location>
        <begin position="625"/>
        <end position="648"/>
    </location>
</feature>
<evidence type="ECO:0000313" key="8">
    <source>
        <dbReference type="EMBL" id="TNY24719.1"/>
    </source>
</evidence>
<feature type="compositionally biased region" description="Acidic residues" evidence="6">
    <location>
        <begin position="943"/>
        <end position="961"/>
    </location>
</feature>
<keyword evidence="5" id="KW-0131">Cell cycle</keyword>
<name>A0A5C5G8C9_9BASI</name>
<feature type="domain" description="TOG" evidence="7">
    <location>
        <begin position="367"/>
        <end position="615"/>
    </location>
</feature>
<evidence type="ECO:0000256" key="2">
    <source>
        <dbReference type="ARBA" id="ARBA00009549"/>
    </source>
</evidence>
<dbReference type="PANTHER" id="PTHR45725:SF18">
    <property type="entry name" value="ORC1-LIKE AAA ATPASE DOMAIN-CONTAINING PROTEIN"/>
    <property type="match status" value="1"/>
</dbReference>
<protein>
    <submittedName>
        <fullName evidence="8">Clasp N terminal-domain-containing protein</fullName>
    </submittedName>
</protein>
<evidence type="ECO:0000256" key="6">
    <source>
        <dbReference type="SAM" id="MobiDB-lite"/>
    </source>
</evidence>
<dbReference type="AlphaFoldDB" id="A0A5C5G8C9"/>
<dbReference type="GO" id="GO:0005874">
    <property type="term" value="C:microtubule"/>
    <property type="evidence" value="ECO:0007669"/>
    <property type="project" value="UniProtKB-KW"/>
</dbReference>
<keyword evidence="3" id="KW-0132">Cell division</keyword>
<dbReference type="Pfam" id="PF12348">
    <property type="entry name" value="CLASP_N"/>
    <property type="match status" value="1"/>
</dbReference>